<accession>A0A173TLI5</accession>
<evidence type="ECO:0000256" key="1">
    <source>
        <dbReference type="SAM" id="MobiDB-lite"/>
    </source>
</evidence>
<dbReference type="AlphaFoldDB" id="A0A173TLI5"/>
<evidence type="ECO:0000313" key="2">
    <source>
        <dbReference type="EMBL" id="CUN03394.1"/>
    </source>
</evidence>
<proteinExistence type="predicted"/>
<dbReference type="EMBL" id="CYXT01000017">
    <property type="protein sequence ID" value="CUN03394.1"/>
    <property type="molecule type" value="Genomic_DNA"/>
</dbReference>
<gene>
    <name evidence="2" type="ORF">ERS852425_02181</name>
</gene>
<reference evidence="2 3" key="1">
    <citation type="submission" date="2015-09" db="EMBL/GenBank/DDBJ databases">
        <authorList>
            <consortium name="Pathogen Informatics"/>
        </authorList>
    </citation>
    <scope>NUCLEOTIDE SEQUENCE [LARGE SCALE GENOMIC DNA]</scope>
    <source>
        <strain evidence="2 3">2789STDY5608868</strain>
    </source>
</reference>
<dbReference type="Proteomes" id="UP000095598">
    <property type="component" value="Unassembled WGS sequence"/>
</dbReference>
<feature type="region of interest" description="Disordered" evidence="1">
    <location>
        <begin position="34"/>
        <end position="57"/>
    </location>
</feature>
<protein>
    <submittedName>
        <fullName evidence="2">Uncharacterized protein</fullName>
    </submittedName>
</protein>
<evidence type="ECO:0000313" key="3">
    <source>
        <dbReference type="Proteomes" id="UP000095598"/>
    </source>
</evidence>
<sequence length="88" mass="9899">MINMKKIVMALQIMWYGIQLAKEIKKFHQWYKKRTDGNSSAPNGITEKETPPSNSDIKIGNITVENSPGCNINVGYQFHANGKTDSPM</sequence>
<organism evidence="2 3">
    <name type="scientific">Anaerostipes hadrus</name>
    <dbReference type="NCBI Taxonomy" id="649756"/>
    <lineage>
        <taxon>Bacteria</taxon>
        <taxon>Bacillati</taxon>
        <taxon>Bacillota</taxon>
        <taxon>Clostridia</taxon>
        <taxon>Lachnospirales</taxon>
        <taxon>Lachnospiraceae</taxon>
        <taxon>Anaerostipes</taxon>
    </lineage>
</organism>
<name>A0A173TLI5_ANAHA</name>